<dbReference type="AlphaFoldDB" id="A0A4U0S113"/>
<keyword evidence="3" id="KW-1185">Reference proteome</keyword>
<dbReference type="InterPro" id="IPR025359">
    <property type="entry name" value="SduA_C"/>
</dbReference>
<organism evidence="2 3">
    <name type="scientific">Actinacidiphila oryziradicis</name>
    <dbReference type="NCBI Taxonomy" id="2571141"/>
    <lineage>
        <taxon>Bacteria</taxon>
        <taxon>Bacillati</taxon>
        <taxon>Actinomycetota</taxon>
        <taxon>Actinomycetes</taxon>
        <taxon>Kitasatosporales</taxon>
        <taxon>Streptomycetaceae</taxon>
        <taxon>Actinacidiphila</taxon>
    </lineage>
</organism>
<accession>A0A4U0S113</accession>
<dbReference type="EMBL" id="SUMC01000081">
    <property type="protein sequence ID" value="TKA00731.1"/>
    <property type="molecule type" value="Genomic_DNA"/>
</dbReference>
<protein>
    <submittedName>
        <fullName evidence="2">DUF4263 domain-containing protein</fullName>
    </submittedName>
</protein>
<name>A0A4U0S113_9ACTN</name>
<gene>
    <name evidence="2" type="ORF">FCI23_42210</name>
</gene>
<reference evidence="2 3" key="1">
    <citation type="submission" date="2019-04" db="EMBL/GenBank/DDBJ databases">
        <title>Streptomyces oryziradicis sp. nov., a novel actinomycete isolated from rhizosphere soil of rice (Oryza sativa L.).</title>
        <authorList>
            <person name="Li C."/>
        </authorList>
    </citation>
    <scope>NUCLEOTIDE SEQUENCE [LARGE SCALE GENOMIC DNA]</scope>
    <source>
        <strain evidence="2 3">NEAU-C40</strain>
    </source>
</reference>
<evidence type="ECO:0000259" key="1">
    <source>
        <dbReference type="Pfam" id="PF14082"/>
    </source>
</evidence>
<proteinExistence type="predicted"/>
<dbReference type="Pfam" id="PF14082">
    <property type="entry name" value="SduA_C"/>
    <property type="match status" value="1"/>
</dbReference>
<evidence type="ECO:0000313" key="2">
    <source>
        <dbReference type="EMBL" id="TKA00731.1"/>
    </source>
</evidence>
<dbReference type="Proteomes" id="UP000305778">
    <property type="component" value="Unassembled WGS sequence"/>
</dbReference>
<feature type="domain" description="Shedu protein SduA C-terminal" evidence="1">
    <location>
        <begin position="34"/>
        <end position="144"/>
    </location>
</feature>
<sequence length="170" mass="19439">MLIQQIGGSCRWIRPQVRLGDAYIPGFLVVRLDSLQLNWTLVELESSRAPLFMASEENANRPAEKLREGLDQITEWRRWIRANTDYAQRPRGASKGGLGLIEIGEWSNGLVLIGRRSDMSAAQRRTRDQLGFERSTEIHTYDWLADEGRRVRAKVEEIGDGTCEECSMFL</sequence>
<evidence type="ECO:0000313" key="3">
    <source>
        <dbReference type="Proteomes" id="UP000305778"/>
    </source>
</evidence>
<comment type="caution">
    <text evidence="2">The sequence shown here is derived from an EMBL/GenBank/DDBJ whole genome shotgun (WGS) entry which is preliminary data.</text>
</comment>